<organism evidence="2 3">
    <name type="scientific">Bradyrhizobium rifense</name>
    <dbReference type="NCBI Taxonomy" id="515499"/>
    <lineage>
        <taxon>Bacteria</taxon>
        <taxon>Pseudomonadati</taxon>
        <taxon>Pseudomonadota</taxon>
        <taxon>Alphaproteobacteria</taxon>
        <taxon>Hyphomicrobiales</taxon>
        <taxon>Nitrobacteraceae</taxon>
        <taxon>Bradyrhizobium</taxon>
    </lineage>
</organism>
<evidence type="ECO:0000313" key="3">
    <source>
        <dbReference type="Proteomes" id="UP000324758"/>
    </source>
</evidence>
<comment type="caution">
    <text evidence="2">The sequence shown here is derived from an EMBL/GenBank/DDBJ whole genome shotgun (WGS) entry which is preliminary data.</text>
</comment>
<dbReference type="RefSeq" id="WP_148778225.1">
    <property type="nucleotide sequence ID" value="NZ_VSSS01000082.1"/>
</dbReference>
<evidence type="ECO:0000313" key="2">
    <source>
        <dbReference type="EMBL" id="TYL85994.1"/>
    </source>
</evidence>
<dbReference type="Proteomes" id="UP000324758">
    <property type="component" value="Unassembled WGS sequence"/>
</dbReference>
<dbReference type="OrthoDB" id="8243615at2"/>
<reference evidence="2 3" key="1">
    <citation type="submission" date="2019-08" db="EMBL/GenBank/DDBJ databases">
        <title>Bradyrhizobium hipponensis sp. nov., a rhizobium isolated from a Lupinus angustifolius root nodule in Tunisia.</title>
        <authorList>
            <person name="Off K."/>
            <person name="Rejili M."/>
            <person name="Mars M."/>
            <person name="Brachmann A."/>
            <person name="Marin M."/>
        </authorList>
    </citation>
    <scope>NUCLEOTIDE SEQUENCE [LARGE SCALE GENOMIC DNA]</scope>
    <source>
        <strain evidence="2 3">CTAW71</strain>
    </source>
</reference>
<name>A0A5D3KBY7_9BRAD</name>
<dbReference type="AlphaFoldDB" id="A0A5D3KBY7"/>
<gene>
    <name evidence="2" type="ORF">FXB40_42580</name>
</gene>
<evidence type="ECO:0000256" key="1">
    <source>
        <dbReference type="SAM" id="MobiDB-lite"/>
    </source>
</evidence>
<dbReference type="EMBL" id="VSSS01000082">
    <property type="protein sequence ID" value="TYL85994.1"/>
    <property type="molecule type" value="Genomic_DNA"/>
</dbReference>
<feature type="region of interest" description="Disordered" evidence="1">
    <location>
        <begin position="33"/>
        <end position="66"/>
    </location>
</feature>
<protein>
    <submittedName>
        <fullName evidence="2">Uncharacterized protein</fullName>
    </submittedName>
</protein>
<proteinExistence type="predicted"/>
<accession>A0A5D3KBY7</accession>
<keyword evidence="3" id="KW-1185">Reference proteome</keyword>
<sequence length="66" mass="7127">MNYSSAAERAIEALNRLLIAAMTFAWTSALDHQHALPPQGEDGDDDDDACPERENSSAPDCAGKQH</sequence>